<name>A0ABV2BWH6_9GAMM</name>
<protein>
    <submittedName>
        <fullName evidence="9">2-octaprenyl-6-methoxyphenyl hydroxylase</fullName>
        <ecNumber evidence="9">1.14.13.-</ecNumber>
    </submittedName>
</protein>
<evidence type="ECO:0000256" key="7">
    <source>
        <dbReference type="ARBA" id="ARBA00023033"/>
    </source>
</evidence>
<keyword evidence="4" id="KW-0285">Flavoprotein</keyword>
<reference evidence="9 10" key="1">
    <citation type="submission" date="2024-06" db="EMBL/GenBank/DDBJ databases">
        <authorList>
            <person name="Li F."/>
        </authorList>
    </citation>
    <scope>NUCLEOTIDE SEQUENCE [LARGE SCALE GENOMIC DNA]</scope>
    <source>
        <strain evidence="9 10">GXAS 311</strain>
    </source>
</reference>
<gene>
    <name evidence="9" type="primary">ubiH</name>
    <name evidence="9" type="synonym">visB</name>
    <name evidence="9" type="ORF">ABVT43_13490</name>
</gene>
<sequence length="416" mass="45247">MQSFDIVIVGGGMAGLTAALCFAQHNLSIGLIEAVEPKSCHTPGFDQRAIALSASSIRIFKSLGAWPLIRGLAQPIEHIHVSDQGQCQFTRLDAKAHNLDQFGAVIPLDAVGPILWRQVAKKSNISLFCPATPVSINQHESKCTLSFEISGQSGILQTSLLIAADGTFSKIAQLCGIDVARKPYAQTAVIANIKTQKPHRNCAFERFTPQGPLALLPLQNNQMSLVWCHDSTHAESIMAKNDEDFMADLQQEFGYRLGQILKVSERYSYPLALHQTKAFSRGRVLMLGNAAHTLHPIAGQGFNLGLRDVAVANDLILQAKSNEFSLGDPQFMQQYQMLRASDWQLTVGATDGLVKLFSNDWLPVSLLRSKALGLINLLPFAKQQLVNAATGYSGHSSRLARGLANPVINIDNGLTD</sequence>
<dbReference type="RefSeq" id="WP_353896733.1">
    <property type="nucleotide sequence ID" value="NZ_JBEVCJ010000017.1"/>
</dbReference>
<dbReference type="NCBIfam" id="TIGR01984">
    <property type="entry name" value="UbiH"/>
    <property type="match status" value="1"/>
</dbReference>
<dbReference type="InterPro" id="IPR011295">
    <property type="entry name" value="UbiH"/>
</dbReference>
<keyword evidence="6 9" id="KW-0560">Oxidoreductase</keyword>
<evidence type="ECO:0000313" key="9">
    <source>
        <dbReference type="EMBL" id="MET1256148.1"/>
    </source>
</evidence>
<keyword evidence="7" id="KW-0503">Monooxygenase</keyword>
<dbReference type="NCBIfam" id="TIGR01988">
    <property type="entry name" value="Ubi-OHases"/>
    <property type="match status" value="1"/>
</dbReference>
<comment type="caution">
    <text evidence="9">The sequence shown here is derived from an EMBL/GenBank/DDBJ whole genome shotgun (WGS) entry which is preliminary data.</text>
</comment>
<dbReference type="PANTHER" id="PTHR43876">
    <property type="entry name" value="UBIQUINONE BIOSYNTHESIS MONOOXYGENASE COQ6, MITOCHONDRIAL"/>
    <property type="match status" value="1"/>
</dbReference>
<dbReference type="NCBIfam" id="NF004356">
    <property type="entry name" value="PRK05732.1"/>
    <property type="match status" value="1"/>
</dbReference>
<evidence type="ECO:0000256" key="1">
    <source>
        <dbReference type="ARBA" id="ARBA00001974"/>
    </source>
</evidence>
<evidence type="ECO:0000256" key="2">
    <source>
        <dbReference type="ARBA" id="ARBA00004749"/>
    </source>
</evidence>
<evidence type="ECO:0000256" key="5">
    <source>
        <dbReference type="ARBA" id="ARBA00022827"/>
    </source>
</evidence>
<dbReference type="EMBL" id="JBEVCJ010000017">
    <property type="protein sequence ID" value="MET1256148.1"/>
    <property type="molecule type" value="Genomic_DNA"/>
</dbReference>
<dbReference type="SUPFAM" id="SSF51905">
    <property type="entry name" value="FAD/NAD(P)-binding domain"/>
    <property type="match status" value="1"/>
</dbReference>
<evidence type="ECO:0000256" key="3">
    <source>
        <dbReference type="ARBA" id="ARBA00005349"/>
    </source>
</evidence>
<keyword evidence="5" id="KW-0274">FAD</keyword>
<organism evidence="9 10">
    <name type="scientific">Aliikangiella maris</name>
    <dbReference type="NCBI Taxonomy" id="3162458"/>
    <lineage>
        <taxon>Bacteria</taxon>
        <taxon>Pseudomonadati</taxon>
        <taxon>Pseudomonadota</taxon>
        <taxon>Gammaproteobacteria</taxon>
        <taxon>Oceanospirillales</taxon>
        <taxon>Pleioneaceae</taxon>
        <taxon>Aliikangiella</taxon>
    </lineage>
</organism>
<feature type="domain" description="FAD-binding" evidence="8">
    <location>
        <begin position="5"/>
        <end position="310"/>
    </location>
</feature>
<evidence type="ECO:0000256" key="4">
    <source>
        <dbReference type="ARBA" id="ARBA00022630"/>
    </source>
</evidence>
<evidence type="ECO:0000313" key="10">
    <source>
        <dbReference type="Proteomes" id="UP001548189"/>
    </source>
</evidence>
<dbReference type="PROSITE" id="PS01304">
    <property type="entry name" value="UBIH"/>
    <property type="match status" value="1"/>
</dbReference>
<evidence type="ECO:0000256" key="6">
    <source>
        <dbReference type="ARBA" id="ARBA00023002"/>
    </source>
</evidence>
<dbReference type="Proteomes" id="UP001548189">
    <property type="component" value="Unassembled WGS sequence"/>
</dbReference>
<dbReference type="InterPro" id="IPR018168">
    <property type="entry name" value="Ubi_Hdrlase_CS"/>
</dbReference>
<dbReference type="GO" id="GO:0016491">
    <property type="term" value="F:oxidoreductase activity"/>
    <property type="evidence" value="ECO:0007669"/>
    <property type="project" value="UniProtKB-KW"/>
</dbReference>
<comment type="cofactor">
    <cofactor evidence="1">
        <name>FAD</name>
        <dbReference type="ChEBI" id="CHEBI:57692"/>
    </cofactor>
</comment>
<proteinExistence type="inferred from homology"/>
<dbReference type="PRINTS" id="PR00420">
    <property type="entry name" value="RNGMNOXGNASE"/>
</dbReference>
<dbReference type="InterPro" id="IPR051205">
    <property type="entry name" value="UbiH/COQ6_monooxygenase"/>
</dbReference>
<comment type="similarity">
    <text evidence="3">Belongs to the UbiH/COQ6 family.</text>
</comment>
<dbReference type="InterPro" id="IPR010971">
    <property type="entry name" value="UbiH/COQ6"/>
</dbReference>
<dbReference type="Pfam" id="PF01494">
    <property type="entry name" value="FAD_binding_3"/>
    <property type="match status" value="1"/>
</dbReference>
<dbReference type="InterPro" id="IPR036188">
    <property type="entry name" value="FAD/NAD-bd_sf"/>
</dbReference>
<comment type="pathway">
    <text evidence="2">Cofactor biosynthesis; ubiquinone biosynthesis.</text>
</comment>
<keyword evidence="10" id="KW-1185">Reference proteome</keyword>
<accession>A0ABV2BWH6</accession>
<evidence type="ECO:0000259" key="8">
    <source>
        <dbReference type="Pfam" id="PF01494"/>
    </source>
</evidence>
<dbReference type="InterPro" id="IPR002938">
    <property type="entry name" value="FAD-bd"/>
</dbReference>
<dbReference type="Gene3D" id="3.50.50.60">
    <property type="entry name" value="FAD/NAD(P)-binding domain"/>
    <property type="match status" value="2"/>
</dbReference>
<dbReference type="PANTHER" id="PTHR43876:SF8">
    <property type="entry name" value="2-OCTAPRENYL-6-METHOXYPHENOL HYDROXYLASE"/>
    <property type="match status" value="1"/>
</dbReference>
<dbReference type="EC" id="1.14.13.-" evidence="9"/>